<feature type="signal peptide" evidence="9">
    <location>
        <begin position="1"/>
        <end position="20"/>
    </location>
</feature>
<feature type="transmembrane region" description="Helical" evidence="8">
    <location>
        <begin position="313"/>
        <end position="329"/>
    </location>
</feature>
<evidence type="ECO:0000256" key="9">
    <source>
        <dbReference type="SAM" id="SignalP"/>
    </source>
</evidence>
<evidence type="ECO:0000256" key="5">
    <source>
        <dbReference type="ARBA" id="ARBA00022989"/>
    </source>
</evidence>
<proteinExistence type="inferred from homology"/>
<evidence type="ECO:0000313" key="11">
    <source>
        <dbReference type="Proteomes" id="UP000034325"/>
    </source>
</evidence>
<dbReference type="GO" id="GO:0016758">
    <property type="term" value="F:hexosyltransferase activity"/>
    <property type="evidence" value="ECO:0007669"/>
    <property type="project" value="InterPro"/>
</dbReference>
<feature type="transmembrane region" description="Helical" evidence="8">
    <location>
        <begin position="335"/>
        <end position="350"/>
    </location>
</feature>
<evidence type="ECO:0000256" key="3">
    <source>
        <dbReference type="ARBA" id="ARBA00022679"/>
    </source>
</evidence>
<feature type="transmembrane region" description="Helical" evidence="8">
    <location>
        <begin position="216"/>
        <end position="236"/>
    </location>
</feature>
<keyword evidence="9" id="KW-0732">Signal</keyword>
<evidence type="ECO:0000256" key="4">
    <source>
        <dbReference type="ARBA" id="ARBA00022692"/>
    </source>
</evidence>
<sequence>MSKKIKIIFISAFIFRLVLAPLTQHPDVIDNLNWGKDLRANGLKGFYQRDIPDAGPPNYPPLYYYINLTNQLFYENVKGVLWKINLTVPAFPSNLYLWFESKSGNIFFNKLPAIFADIGISFLIYKIVKELKDQKKAEKSAALFLFLPPSWYLSAVWGQTDSLYIFFILASFLALIKRKWTGLGILYLLSFLIKPTAVIVLPLFIFIYFKNFSFRNFVYTSFLSLFLLTLFAFPFLDEVSVRNILDLYKNNIREVTGYLTANSFNLWSLVYGLAPISDSTKILGIPAFRLGEILYFILTVFVIFKVKVKDHKSILYSFLILSLGAFLILTKMHERYYFLTFIFLALLSGVDKKLRNIYYLDSLLFFINLYHFWWMPKVAFLINILSQNLVEKLLAILNILLFFNLIKNYVGIPKAINRENLYNKFKWIRNSL</sequence>
<keyword evidence="2" id="KW-1003">Cell membrane</keyword>
<keyword evidence="4 8" id="KW-0812">Transmembrane</keyword>
<protein>
    <submittedName>
        <fullName evidence="10">Glycosyl transferase family 39</fullName>
    </submittedName>
</protein>
<dbReference type="InterPro" id="IPR018584">
    <property type="entry name" value="GT87"/>
</dbReference>
<feature type="transmembrane region" description="Helical" evidence="8">
    <location>
        <begin position="187"/>
        <end position="210"/>
    </location>
</feature>
<comment type="subcellular location">
    <subcellularLocation>
        <location evidence="1">Cell membrane</location>
        <topology evidence="1">Multi-pass membrane protein</topology>
    </subcellularLocation>
</comment>
<feature type="transmembrane region" description="Helical" evidence="8">
    <location>
        <begin position="357"/>
        <end position="373"/>
    </location>
</feature>
<keyword evidence="6 8" id="KW-0472">Membrane</keyword>
<dbReference type="GO" id="GO:0005886">
    <property type="term" value="C:plasma membrane"/>
    <property type="evidence" value="ECO:0007669"/>
    <property type="project" value="UniProtKB-SubCell"/>
</dbReference>
<evidence type="ECO:0000256" key="1">
    <source>
        <dbReference type="ARBA" id="ARBA00004651"/>
    </source>
</evidence>
<evidence type="ECO:0000256" key="8">
    <source>
        <dbReference type="SAM" id="Phobius"/>
    </source>
</evidence>
<keyword evidence="5 8" id="KW-1133">Transmembrane helix</keyword>
<accession>A0A0G0PJ38</accession>
<dbReference type="EMBL" id="LBWA01000005">
    <property type="protein sequence ID" value="KKQ98084.1"/>
    <property type="molecule type" value="Genomic_DNA"/>
</dbReference>
<feature type="chain" id="PRO_5002533998" evidence="9">
    <location>
        <begin position="21"/>
        <end position="432"/>
    </location>
</feature>
<evidence type="ECO:0000313" key="10">
    <source>
        <dbReference type="EMBL" id="KKQ98084.1"/>
    </source>
</evidence>
<evidence type="ECO:0000256" key="7">
    <source>
        <dbReference type="ARBA" id="ARBA00024033"/>
    </source>
</evidence>
<comment type="caution">
    <text evidence="10">The sequence shown here is derived from an EMBL/GenBank/DDBJ whole genome shotgun (WGS) entry which is preliminary data.</text>
</comment>
<evidence type="ECO:0000256" key="6">
    <source>
        <dbReference type="ARBA" id="ARBA00023136"/>
    </source>
</evidence>
<feature type="transmembrane region" description="Helical" evidence="8">
    <location>
        <begin position="282"/>
        <end position="304"/>
    </location>
</feature>
<dbReference type="Proteomes" id="UP000034325">
    <property type="component" value="Unassembled WGS sequence"/>
</dbReference>
<feature type="transmembrane region" description="Helical" evidence="8">
    <location>
        <begin position="106"/>
        <end position="128"/>
    </location>
</feature>
<organism evidence="10 11">
    <name type="scientific">Candidatus Woesebacteria bacterium GW2011_GWA1_39_12</name>
    <dbReference type="NCBI Taxonomy" id="1618549"/>
    <lineage>
        <taxon>Bacteria</taxon>
        <taxon>Candidatus Woeseibacteriota</taxon>
    </lineage>
</organism>
<evidence type="ECO:0000256" key="2">
    <source>
        <dbReference type="ARBA" id="ARBA00022475"/>
    </source>
</evidence>
<name>A0A0G0PJ38_9BACT</name>
<feature type="transmembrane region" description="Helical" evidence="8">
    <location>
        <begin position="257"/>
        <end position="276"/>
    </location>
</feature>
<reference evidence="10 11" key="1">
    <citation type="journal article" date="2015" name="Nature">
        <title>rRNA introns, odd ribosomes, and small enigmatic genomes across a large radiation of phyla.</title>
        <authorList>
            <person name="Brown C.T."/>
            <person name="Hug L.A."/>
            <person name="Thomas B.C."/>
            <person name="Sharon I."/>
            <person name="Castelle C.J."/>
            <person name="Singh A."/>
            <person name="Wilkins M.J."/>
            <person name="Williams K.H."/>
            <person name="Banfield J.F."/>
        </authorList>
    </citation>
    <scope>NUCLEOTIDE SEQUENCE [LARGE SCALE GENOMIC DNA]</scope>
</reference>
<keyword evidence="3 10" id="KW-0808">Transferase</keyword>
<dbReference type="AlphaFoldDB" id="A0A0G0PJ38"/>
<dbReference type="Pfam" id="PF09594">
    <property type="entry name" value="GT87"/>
    <property type="match status" value="1"/>
</dbReference>
<comment type="similarity">
    <text evidence="7">Belongs to the glycosyltransferase 87 family.</text>
</comment>
<gene>
    <name evidence="10" type="ORF">UT23_C0005G0007</name>
</gene>
<feature type="transmembrane region" description="Helical" evidence="8">
    <location>
        <begin position="393"/>
        <end position="410"/>
    </location>
</feature>